<dbReference type="EMBL" id="MFJR01000003">
    <property type="protein sequence ID" value="OGG27336.1"/>
    <property type="molecule type" value="Genomic_DNA"/>
</dbReference>
<protein>
    <submittedName>
        <fullName evidence="3">Uncharacterized protein</fullName>
    </submittedName>
</protein>
<gene>
    <name evidence="3" type="ORF">A2960_00005</name>
</gene>
<keyword evidence="2" id="KW-0812">Transmembrane</keyword>
<proteinExistence type="predicted"/>
<dbReference type="InterPro" id="IPR011044">
    <property type="entry name" value="Quino_amine_DH_bsu"/>
</dbReference>
<dbReference type="Proteomes" id="UP000176609">
    <property type="component" value="Unassembled WGS sequence"/>
</dbReference>
<sequence>MQKLSELWLKFKNLIWWKKALLLISFLSVIIILLYITDYSLVRPSTSTQKLPVNDKKGENSQGSDARQPTTQYSFETSFSNSQQEIIIDDRDLSAINQKNLSITVAETPQIKPNEVRNPVRVVIYGFKSQNQIEIREVNIDGTNNHPIAYLAANIKDIHPVSDHALLYIAGVDEFDHGSRVEIYDTKTQSVQTVTSASPSFGIDDIIISPDNRYLAIWEVKFVPGQKVMLNGLSSVYLFNLQTSEKIQVILETATSGSVIHYPRLIGYDDKLYLDTWSPNQGRQFFRGMSYVTPNDPTQLIPIPKLAGGKFSSAPLLSPVGNKVVFSGFDASSSITVPVTAREYPKRPELDNPNQIVILNLDDFTTTVYTDKRNTRFYVDPKWSADGTKVLYTRYNPQPSTVLNKPAVFEGIYSLDLNTLNETKMANLTDENIRPIKFLGTDNLIYQLRFPTQGNLGEKYAQVSEGFYKYENGVSQSIATGGNLQYLNNLTLLPKLGLGSDKNIKSLSAFTLPDAPLVPPQKDKSVTFENLEIDPLAYRAQQQNDPIKATANNSTLNPDASATPEPSSPPTDDGGDDGGGSCADNWNCGEGYPTSACWVDYLGSECHDSPLYLYPQKTSNIRIKPIVSGQIQYEWPKLTGNLWQVVAFPDGELISKENISFDKIEYSYTTSLVRSPEKGLIAKAAQLESVLSSYASKVGLNEREANDFISFWIKELNKVPSPYYFISHYDKETASKIMSFDINPRPDTFIQVVMYFKPLNNPISVSPPVFNPVPLRSGFVAVDWSGKIDL</sequence>
<accession>A0A1F6ARL9</accession>
<keyword evidence="2" id="KW-1133">Transmembrane helix</keyword>
<evidence type="ECO:0000313" key="4">
    <source>
        <dbReference type="Proteomes" id="UP000176609"/>
    </source>
</evidence>
<organism evidence="3 4">
    <name type="scientific">Candidatus Gottesmanbacteria bacterium RIFCSPLOWO2_01_FULL_39_12b</name>
    <dbReference type="NCBI Taxonomy" id="1798388"/>
    <lineage>
        <taxon>Bacteria</taxon>
        <taxon>Candidatus Gottesmaniibacteriota</taxon>
    </lineage>
</organism>
<dbReference type="Gene3D" id="2.120.10.30">
    <property type="entry name" value="TolB, C-terminal domain"/>
    <property type="match status" value="1"/>
</dbReference>
<keyword evidence="2" id="KW-0472">Membrane</keyword>
<evidence type="ECO:0000256" key="1">
    <source>
        <dbReference type="SAM" id="MobiDB-lite"/>
    </source>
</evidence>
<comment type="caution">
    <text evidence="3">The sequence shown here is derived from an EMBL/GenBank/DDBJ whole genome shotgun (WGS) entry which is preliminary data.</text>
</comment>
<dbReference type="AlphaFoldDB" id="A0A1F6ARL9"/>
<evidence type="ECO:0000313" key="3">
    <source>
        <dbReference type="EMBL" id="OGG27336.1"/>
    </source>
</evidence>
<dbReference type="InterPro" id="IPR011042">
    <property type="entry name" value="6-blade_b-propeller_TolB-like"/>
</dbReference>
<feature type="region of interest" description="Disordered" evidence="1">
    <location>
        <begin position="48"/>
        <end position="71"/>
    </location>
</feature>
<name>A0A1F6ARL9_9BACT</name>
<dbReference type="SUPFAM" id="SSF50969">
    <property type="entry name" value="YVTN repeat-like/Quinoprotein amine dehydrogenase"/>
    <property type="match status" value="1"/>
</dbReference>
<reference evidence="3 4" key="1">
    <citation type="journal article" date="2016" name="Nat. Commun.">
        <title>Thousands of microbial genomes shed light on interconnected biogeochemical processes in an aquifer system.</title>
        <authorList>
            <person name="Anantharaman K."/>
            <person name="Brown C.T."/>
            <person name="Hug L.A."/>
            <person name="Sharon I."/>
            <person name="Castelle C.J."/>
            <person name="Probst A.J."/>
            <person name="Thomas B.C."/>
            <person name="Singh A."/>
            <person name="Wilkins M.J."/>
            <person name="Karaoz U."/>
            <person name="Brodie E.L."/>
            <person name="Williams K.H."/>
            <person name="Hubbard S.S."/>
            <person name="Banfield J.F."/>
        </authorList>
    </citation>
    <scope>NUCLEOTIDE SEQUENCE [LARGE SCALE GENOMIC DNA]</scope>
</reference>
<feature type="region of interest" description="Disordered" evidence="1">
    <location>
        <begin position="549"/>
        <end position="578"/>
    </location>
</feature>
<evidence type="ECO:0000256" key="2">
    <source>
        <dbReference type="SAM" id="Phobius"/>
    </source>
</evidence>
<feature type="transmembrane region" description="Helical" evidence="2">
    <location>
        <begin position="20"/>
        <end position="42"/>
    </location>
</feature>
<feature type="compositionally biased region" description="Polar residues" evidence="1">
    <location>
        <begin position="60"/>
        <end position="71"/>
    </location>
</feature>